<organism evidence="4 5">
    <name type="scientific">Bailinhaonella thermotolerans</name>
    <dbReference type="NCBI Taxonomy" id="1070861"/>
    <lineage>
        <taxon>Bacteria</taxon>
        <taxon>Bacillati</taxon>
        <taxon>Actinomycetota</taxon>
        <taxon>Actinomycetes</taxon>
        <taxon>Streptosporangiales</taxon>
        <taxon>Streptosporangiaceae</taxon>
        <taxon>Bailinhaonella</taxon>
    </lineage>
</organism>
<evidence type="ECO:0000313" key="4">
    <source>
        <dbReference type="EMBL" id="RJL35886.1"/>
    </source>
</evidence>
<dbReference type="InterPro" id="IPR016035">
    <property type="entry name" value="Acyl_Trfase/lysoPLipase"/>
</dbReference>
<dbReference type="GO" id="GO:0006633">
    <property type="term" value="P:fatty acid biosynthetic process"/>
    <property type="evidence" value="ECO:0007669"/>
    <property type="project" value="TreeGrafter"/>
</dbReference>
<dbReference type="Pfam" id="PF00698">
    <property type="entry name" value="Acyl_transf_1"/>
    <property type="match status" value="1"/>
</dbReference>
<dbReference type="RefSeq" id="WP_119924859.1">
    <property type="nucleotide sequence ID" value="NZ_QZEY01000001.1"/>
</dbReference>
<dbReference type="OrthoDB" id="4537517at2"/>
<dbReference type="Gene3D" id="3.40.366.10">
    <property type="entry name" value="Malonyl-Coenzyme A Acyl Carrier Protein, domain 2"/>
    <property type="match status" value="1"/>
</dbReference>
<comment type="caution">
    <text evidence="4">The sequence shown here is derived from an EMBL/GenBank/DDBJ whole genome shotgun (WGS) entry which is preliminary data.</text>
</comment>
<keyword evidence="1 4" id="KW-0808">Transferase</keyword>
<dbReference type="InterPro" id="IPR050091">
    <property type="entry name" value="PKS_NRPS_Biosynth_Enz"/>
</dbReference>
<evidence type="ECO:0000313" key="5">
    <source>
        <dbReference type="Proteomes" id="UP000265768"/>
    </source>
</evidence>
<dbReference type="SMART" id="SM00827">
    <property type="entry name" value="PKS_AT"/>
    <property type="match status" value="1"/>
</dbReference>
<protein>
    <submittedName>
        <fullName evidence="4">Acyltransferase domain-containing protein</fullName>
    </submittedName>
</protein>
<keyword evidence="5" id="KW-1185">Reference proteome</keyword>
<dbReference type="PANTHER" id="PTHR43775">
    <property type="entry name" value="FATTY ACID SYNTHASE"/>
    <property type="match status" value="1"/>
</dbReference>
<reference evidence="4 5" key="1">
    <citation type="submission" date="2018-09" db="EMBL/GenBank/DDBJ databases">
        <title>YIM 75507 draft genome.</title>
        <authorList>
            <person name="Tang S."/>
            <person name="Feng Y."/>
        </authorList>
    </citation>
    <scope>NUCLEOTIDE SEQUENCE [LARGE SCALE GENOMIC DNA]</scope>
    <source>
        <strain evidence="4 5">YIM 75507</strain>
    </source>
</reference>
<feature type="domain" description="Malonyl-CoA:ACP transacylase (MAT)" evidence="3">
    <location>
        <begin position="15"/>
        <end position="313"/>
    </location>
</feature>
<dbReference type="InterPro" id="IPR014043">
    <property type="entry name" value="Acyl_transferase_dom"/>
</dbReference>
<dbReference type="EMBL" id="QZEY01000001">
    <property type="protein sequence ID" value="RJL35886.1"/>
    <property type="molecule type" value="Genomic_DNA"/>
</dbReference>
<dbReference type="AlphaFoldDB" id="A0A3A4BCQ7"/>
<name>A0A3A4BCQ7_9ACTN</name>
<sequence length="332" mass="34473">MTVPAVGALPPVALLLPGQGAQHPGMAVELYGREPVFTAVLDEFFARLGAEGALLRSDWLSERPRVPLDEAARAQPLLFAVGYALGRALAARGVRPAVLLGHSVGELAAAALAGVFGLGDVHRVMAARAEALAGAPAGGMLAVGAPAREVAGFTDPPDRPDAVVVAAVNAPRHTVLAGPEPRLSRVAEALGEAGLPWRRVPARQPFHSPALEPAAAVFSRGLREVALRPPDVPIRSTRTGLPLLPGQARDPAFWGGQLAAPVLFWPALDGLLSEGAYTLVEAGPGQGLSTPARRHPAVRAGRSVVLPLLPAGRAGTLRRWEETVDRLSRPGT</sequence>
<evidence type="ECO:0000256" key="1">
    <source>
        <dbReference type="ARBA" id="ARBA00022679"/>
    </source>
</evidence>
<dbReference type="InterPro" id="IPR016036">
    <property type="entry name" value="Malonyl_transacylase_ACP-bd"/>
</dbReference>
<keyword evidence="2 4" id="KW-0012">Acyltransferase</keyword>
<dbReference type="PANTHER" id="PTHR43775:SF51">
    <property type="entry name" value="INACTIVE PHENOLPHTHIOCEROL SYNTHESIS POLYKETIDE SYNTHASE TYPE I PKS1-RELATED"/>
    <property type="match status" value="1"/>
</dbReference>
<dbReference type="GO" id="GO:0004312">
    <property type="term" value="F:fatty acid synthase activity"/>
    <property type="evidence" value="ECO:0007669"/>
    <property type="project" value="TreeGrafter"/>
</dbReference>
<dbReference type="Proteomes" id="UP000265768">
    <property type="component" value="Unassembled WGS sequence"/>
</dbReference>
<proteinExistence type="predicted"/>
<dbReference type="SUPFAM" id="SSF52151">
    <property type="entry name" value="FabD/lysophospholipase-like"/>
    <property type="match status" value="1"/>
</dbReference>
<gene>
    <name evidence="4" type="ORF">D5H75_03705</name>
</gene>
<evidence type="ECO:0000256" key="2">
    <source>
        <dbReference type="ARBA" id="ARBA00023315"/>
    </source>
</evidence>
<dbReference type="SUPFAM" id="SSF55048">
    <property type="entry name" value="Probable ACP-binding domain of malonyl-CoA ACP transacylase"/>
    <property type="match status" value="1"/>
</dbReference>
<evidence type="ECO:0000259" key="3">
    <source>
        <dbReference type="SMART" id="SM00827"/>
    </source>
</evidence>
<accession>A0A3A4BCQ7</accession>
<dbReference type="InterPro" id="IPR001227">
    <property type="entry name" value="Ac_transferase_dom_sf"/>
</dbReference>